<keyword evidence="1" id="KW-1133">Transmembrane helix</keyword>
<feature type="transmembrane region" description="Helical" evidence="1">
    <location>
        <begin position="105"/>
        <end position="123"/>
    </location>
</feature>
<protein>
    <recommendedName>
        <fullName evidence="4">VanZ-like domain-containing protein</fullName>
    </recommendedName>
</protein>
<evidence type="ECO:0000313" key="2">
    <source>
        <dbReference type="EMBL" id="MDT2601852.1"/>
    </source>
</evidence>
<evidence type="ECO:0000256" key="1">
    <source>
        <dbReference type="SAM" id="Phobius"/>
    </source>
</evidence>
<organism evidence="2 3">
    <name type="scientific">Enterococcus hulanensis</name>
    <dbReference type="NCBI Taxonomy" id="2559929"/>
    <lineage>
        <taxon>Bacteria</taxon>
        <taxon>Bacillati</taxon>
        <taxon>Bacillota</taxon>
        <taxon>Bacilli</taxon>
        <taxon>Lactobacillales</taxon>
        <taxon>Enterococcaceae</taxon>
        <taxon>Enterococcus</taxon>
    </lineage>
</organism>
<comment type="caution">
    <text evidence="2">The sequence shown here is derived from an EMBL/GenBank/DDBJ whole genome shotgun (WGS) entry which is preliminary data.</text>
</comment>
<feature type="transmembrane region" description="Helical" evidence="1">
    <location>
        <begin position="12"/>
        <end position="31"/>
    </location>
</feature>
<evidence type="ECO:0008006" key="4">
    <source>
        <dbReference type="Google" id="ProtNLM"/>
    </source>
</evidence>
<keyword evidence="3" id="KW-1185">Reference proteome</keyword>
<accession>A0ABU3F409</accession>
<feature type="transmembrane region" description="Helical" evidence="1">
    <location>
        <begin position="77"/>
        <end position="99"/>
    </location>
</feature>
<feature type="transmembrane region" description="Helical" evidence="1">
    <location>
        <begin position="51"/>
        <end position="70"/>
    </location>
</feature>
<name>A0ABU3F409_9ENTE</name>
<dbReference type="Proteomes" id="UP001252875">
    <property type="component" value="Unassembled WGS sequence"/>
</dbReference>
<dbReference type="RefSeq" id="WP_311823450.1">
    <property type="nucleotide sequence ID" value="NZ_JARPYF010000015.1"/>
</dbReference>
<keyword evidence="1" id="KW-0472">Membrane</keyword>
<gene>
    <name evidence="2" type="ORF">P7D85_18895</name>
</gene>
<reference evidence="2 3" key="1">
    <citation type="submission" date="2023-03" db="EMBL/GenBank/DDBJ databases">
        <authorList>
            <person name="Shen W."/>
            <person name="Cai J."/>
        </authorList>
    </citation>
    <scope>NUCLEOTIDE SEQUENCE [LARGE SCALE GENOMIC DNA]</scope>
    <source>
        <strain evidence="2 3">D6-4</strain>
    </source>
</reference>
<keyword evidence="1" id="KW-0812">Transmembrane</keyword>
<proteinExistence type="predicted"/>
<dbReference type="EMBL" id="JARPYI010000014">
    <property type="protein sequence ID" value="MDT2601852.1"/>
    <property type="molecule type" value="Genomic_DNA"/>
</dbReference>
<sequence>MFATNYKFQVSKSFNIVYMLLLLLGLFLTIGRWTSQFSDFVIINSEINSHISNFSLSLMAYLGIGFIWLLSGVKFKYITVLGLVFIAGNLFCETLMTILNTPDIVDAYFGIVGTLISYLFLLVTQKYGLAPVENQK</sequence>
<evidence type="ECO:0000313" key="3">
    <source>
        <dbReference type="Proteomes" id="UP001252875"/>
    </source>
</evidence>